<name>A0A9D1LTL2_9FIRM</name>
<evidence type="ECO:0000313" key="10">
    <source>
        <dbReference type="Proteomes" id="UP000824111"/>
    </source>
</evidence>
<keyword evidence="7" id="KW-0732">Signal</keyword>
<evidence type="ECO:0000256" key="6">
    <source>
        <dbReference type="SAM" id="MobiDB-lite"/>
    </source>
</evidence>
<comment type="caution">
    <text evidence="9">The sequence shown here is derived from an EMBL/GenBank/DDBJ whole genome shotgun (WGS) entry which is preliminary data.</text>
</comment>
<evidence type="ECO:0000256" key="5">
    <source>
        <dbReference type="ARBA" id="ARBA00023295"/>
    </source>
</evidence>
<dbReference type="InterPro" id="IPR019800">
    <property type="entry name" value="Glyco_hydro_3_AS"/>
</dbReference>
<dbReference type="AlphaFoldDB" id="A0A9D1LTL2"/>
<proteinExistence type="inferred from homology"/>
<dbReference type="GO" id="GO:0004563">
    <property type="term" value="F:beta-N-acetylhexosaminidase activity"/>
    <property type="evidence" value="ECO:0007669"/>
    <property type="project" value="UniProtKB-EC"/>
</dbReference>
<evidence type="ECO:0000256" key="2">
    <source>
        <dbReference type="ARBA" id="ARBA00005336"/>
    </source>
</evidence>
<dbReference type="Proteomes" id="UP000824111">
    <property type="component" value="Unassembled WGS sequence"/>
</dbReference>
<dbReference type="EMBL" id="DVND01000006">
    <property type="protein sequence ID" value="HIU47757.1"/>
    <property type="molecule type" value="Genomic_DNA"/>
</dbReference>
<dbReference type="InterPro" id="IPR050226">
    <property type="entry name" value="NagZ_Beta-hexosaminidase"/>
</dbReference>
<comment type="catalytic activity">
    <reaction evidence="1">
        <text>Hydrolysis of terminal non-reducing N-acetyl-D-hexosamine residues in N-acetyl-beta-D-hexosaminides.</text>
        <dbReference type="EC" id="3.2.1.52"/>
    </reaction>
</comment>
<evidence type="ECO:0000256" key="3">
    <source>
        <dbReference type="ARBA" id="ARBA00012663"/>
    </source>
</evidence>
<dbReference type="InterPro" id="IPR017853">
    <property type="entry name" value="GH"/>
</dbReference>
<evidence type="ECO:0000256" key="4">
    <source>
        <dbReference type="ARBA" id="ARBA00022801"/>
    </source>
</evidence>
<dbReference type="SUPFAM" id="SSF51445">
    <property type="entry name" value="(Trans)glycosidases"/>
    <property type="match status" value="1"/>
</dbReference>
<evidence type="ECO:0000259" key="8">
    <source>
        <dbReference type="Pfam" id="PF00933"/>
    </source>
</evidence>
<dbReference type="EC" id="3.2.1.52" evidence="3"/>
<dbReference type="Gene3D" id="3.20.20.300">
    <property type="entry name" value="Glycoside hydrolase, family 3, N-terminal domain"/>
    <property type="match status" value="1"/>
</dbReference>
<feature type="domain" description="Glycoside hydrolase family 3 N-terminal" evidence="8">
    <location>
        <begin position="64"/>
        <end position="378"/>
    </location>
</feature>
<evidence type="ECO:0000313" key="9">
    <source>
        <dbReference type="EMBL" id="HIU47757.1"/>
    </source>
</evidence>
<dbReference type="PROSITE" id="PS00775">
    <property type="entry name" value="GLYCOSYL_HYDROL_F3"/>
    <property type="match status" value="1"/>
</dbReference>
<feature type="region of interest" description="Disordered" evidence="6">
    <location>
        <begin position="25"/>
        <end position="48"/>
    </location>
</feature>
<feature type="chain" id="PRO_5038714852" description="beta-N-acetylhexosaminidase" evidence="7">
    <location>
        <begin position="20"/>
        <end position="386"/>
    </location>
</feature>
<dbReference type="PROSITE" id="PS51257">
    <property type="entry name" value="PROKAR_LIPOPROTEIN"/>
    <property type="match status" value="1"/>
</dbReference>
<evidence type="ECO:0000256" key="1">
    <source>
        <dbReference type="ARBA" id="ARBA00001231"/>
    </source>
</evidence>
<dbReference type="GO" id="GO:0009254">
    <property type="term" value="P:peptidoglycan turnover"/>
    <property type="evidence" value="ECO:0007669"/>
    <property type="project" value="TreeGrafter"/>
</dbReference>
<gene>
    <name evidence="9" type="ORF">IAB04_00170</name>
</gene>
<feature type="signal peptide" evidence="7">
    <location>
        <begin position="1"/>
        <end position="19"/>
    </location>
</feature>
<reference evidence="9" key="2">
    <citation type="journal article" date="2021" name="PeerJ">
        <title>Extensive microbial diversity within the chicken gut microbiome revealed by metagenomics and culture.</title>
        <authorList>
            <person name="Gilroy R."/>
            <person name="Ravi A."/>
            <person name="Getino M."/>
            <person name="Pursley I."/>
            <person name="Horton D.L."/>
            <person name="Alikhan N.F."/>
            <person name="Baker D."/>
            <person name="Gharbi K."/>
            <person name="Hall N."/>
            <person name="Watson M."/>
            <person name="Adriaenssens E.M."/>
            <person name="Foster-Nyarko E."/>
            <person name="Jarju S."/>
            <person name="Secka A."/>
            <person name="Antonio M."/>
            <person name="Oren A."/>
            <person name="Chaudhuri R.R."/>
            <person name="La Ragione R."/>
            <person name="Hildebrand F."/>
            <person name="Pallen M.J."/>
        </authorList>
    </citation>
    <scope>NUCLEOTIDE SEQUENCE</scope>
    <source>
        <strain evidence="9">ChiSjej4B22-9803</strain>
    </source>
</reference>
<dbReference type="PANTHER" id="PTHR30480:SF13">
    <property type="entry name" value="BETA-HEXOSAMINIDASE"/>
    <property type="match status" value="1"/>
</dbReference>
<dbReference type="GO" id="GO:0005975">
    <property type="term" value="P:carbohydrate metabolic process"/>
    <property type="evidence" value="ECO:0007669"/>
    <property type="project" value="InterPro"/>
</dbReference>
<organism evidence="9 10">
    <name type="scientific">Candidatus Avimonoglobus intestinipullorum</name>
    <dbReference type="NCBI Taxonomy" id="2840699"/>
    <lineage>
        <taxon>Bacteria</taxon>
        <taxon>Bacillati</taxon>
        <taxon>Bacillota</taxon>
        <taxon>Clostridia</taxon>
        <taxon>Eubacteriales</taxon>
        <taxon>Candidatus Avimonoglobus</taxon>
    </lineage>
</organism>
<reference evidence="9" key="1">
    <citation type="submission" date="2020-10" db="EMBL/GenBank/DDBJ databases">
        <authorList>
            <person name="Gilroy R."/>
        </authorList>
    </citation>
    <scope>NUCLEOTIDE SEQUENCE</scope>
    <source>
        <strain evidence="9">ChiSjej4B22-9803</strain>
    </source>
</reference>
<dbReference type="InterPro" id="IPR036962">
    <property type="entry name" value="Glyco_hydro_3_N_sf"/>
</dbReference>
<keyword evidence="4" id="KW-0378">Hydrolase</keyword>
<dbReference type="Pfam" id="PF00933">
    <property type="entry name" value="Glyco_hydro_3"/>
    <property type="match status" value="1"/>
</dbReference>
<evidence type="ECO:0000256" key="7">
    <source>
        <dbReference type="SAM" id="SignalP"/>
    </source>
</evidence>
<dbReference type="InterPro" id="IPR001764">
    <property type="entry name" value="Glyco_hydro_3_N"/>
</dbReference>
<comment type="similarity">
    <text evidence="2">Belongs to the glycosyl hydrolase 3 family.</text>
</comment>
<accession>A0A9D1LTL2</accession>
<keyword evidence="5" id="KW-0326">Glycosidase</keyword>
<dbReference type="PANTHER" id="PTHR30480">
    <property type="entry name" value="BETA-HEXOSAMINIDASE-RELATED"/>
    <property type="match status" value="1"/>
</dbReference>
<protein>
    <recommendedName>
        <fullName evidence="3">beta-N-acetylhexosaminidase</fullName>
        <ecNumber evidence="3">3.2.1.52</ecNumber>
    </recommendedName>
</protein>
<sequence>MRRLAGLLMAGWMLMAAGCAPEEAPVPAETGGIVSESPAAADTPVSTDAPVQKSALAQIVDDMTLEEKVGQMFIARCPETDAASLAGEYQLGGYILFARDFENSSPEQLKNTLESYQEQTELPLFIGVDEEGGTVVRTSRYQQFRDERFASPQALYQQGGFDAVAADAREKSEFLLGLGINLNFAPVCDVSQNPEDFIYARAFGKDAAATAEYVRVVVEAMDAAGIGSVLKHFPGYGDNVDTHTGVAHDQRSYETFRRSDFLPFEAGIEAGAGMVLVSHNIVECMDADYPASLSKNVHDILREELGFDGVVITDDLAMDAIGEFAGDNEAAVLAVQAGNDMLCCTDFQTQIPAVVQAVRDGTVAEERIDASVLRILKLKERLDILE</sequence>